<dbReference type="Pfam" id="PF26341">
    <property type="entry name" value="AAA_SelU"/>
    <property type="match status" value="1"/>
</dbReference>
<sequence>MQTLTPQEYFTNPYWTNHVLLDVRSPGEHTVGKLPAAKSLPLFTDEERAVVGTLYKQTSPDAALLSGLEIAGGKMRWLVEEARRLAPGNKVVVHCWRGGQRSGSVAWLLERAGFEVAQLTGGYKAARHHIRKYLAQNNHQLRVLSGPTGSGKTPVLLAMQQQGAFVVDLEGLANHKGSAFGALGEAPQPSSEEFENQLYAALKAIPPGEVVWMEDESRMIGHVYMPDEFYERLCAAPVYSLDQPLEWRVNHLVKSYARYPKEDLMDSFSRIRKKLGGQHLKAAIEYLEENDFAAAARIALVYYDKAYHHYGERRQARVVATVQAVSKDPAEVARQLMELG</sequence>
<dbReference type="PANTHER" id="PTHR30401">
    <property type="entry name" value="TRNA 2-SELENOURIDINE SYNTHASE"/>
    <property type="match status" value="1"/>
</dbReference>
<keyword evidence="4" id="KW-1185">Reference proteome</keyword>
<dbReference type="RefSeq" id="WP_147931511.1">
    <property type="nucleotide sequence ID" value="NZ_VOXD01000023.1"/>
</dbReference>
<dbReference type="InterPro" id="IPR001763">
    <property type="entry name" value="Rhodanese-like_dom"/>
</dbReference>
<dbReference type="AlphaFoldDB" id="A0A5C7FBV5"/>
<evidence type="ECO:0000256" key="1">
    <source>
        <dbReference type="ARBA" id="ARBA00023266"/>
    </source>
</evidence>
<proteinExistence type="predicted"/>
<dbReference type="InterPro" id="IPR017582">
    <property type="entry name" value="SelU"/>
</dbReference>
<evidence type="ECO:0000313" key="3">
    <source>
        <dbReference type="EMBL" id="TXF88383.1"/>
    </source>
</evidence>
<dbReference type="PROSITE" id="PS00383">
    <property type="entry name" value="TYR_PHOSPHATASE_1"/>
    <property type="match status" value="1"/>
</dbReference>
<dbReference type="GO" id="GO:0002098">
    <property type="term" value="P:tRNA wobble uridine modification"/>
    <property type="evidence" value="ECO:0007669"/>
    <property type="project" value="InterPro"/>
</dbReference>
<dbReference type="InterPro" id="IPR036873">
    <property type="entry name" value="Rhodanese-like_dom_sf"/>
</dbReference>
<evidence type="ECO:0000313" key="4">
    <source>
        <dbReference type="Proteomes" id="UP000321907"/>
    </source>
</evidence>
<dbReference type="GO" id="GO:0043828">
    <property type="term" value="F:tRNA 2-selenouridine synthase activity"/>
    <property type="evidence" value="ECO:0007669"/>
    <property type="project" value="InterPro"/>
</dbReference>
<comment type="caution">
    <text evidence="3">The sequence shown here is derived from an EMBL/GenBank/DDBJ whole genome shotgun (WGS) entry which is preliminary data.</text>
</comment>
<dbReference type="NCBIfam" id="TIGR03167">
    <property type="entry name" value="tRNA_sel_U_synt"/>
    <property type="match status" value="1"/>
</dbReference>
<dbReference type="Pfam" id="PF00581">
    <property type="entry name" value="Rhodanese"/>
    <property type="match status" value="1"/>
</dbReference>
<dbReference type="SUPFAM" id="SSF52821">
    <property type="entry name" value="Rhodanese/Cell cycle control phosphatase"/>
    <property type="match status" value="1"/>
</dbReference>
<evidence type="ECO:0000259" key="2">
    <source>
        <dbReference type="PROSITE" id="PS50206"/>
    </source>
</evidence>
<name>A0A5C7FBV5_9BACT</name>
<dbReference type="InterPro" id="IPR016130">
    <property type="entry name" value="Tyr_Pase_AS"/>
</dbReference>
<dbReference type="InterPro" id="IPR058840">
    <property type="entry name" value="AAA_SelU"/>
</dbReference>
<gene>
    <name evidence="3" type="primary">mnmH</name>
    <name evidence="3" type="ORF">FUA23_14690</name>
</gene>
<feature type="domain" description="Rhodanese" evidence="2">
    <location>
        <begin position="17"/>
        <end position="135"/>
    </location>
</feature>
<dbReference type="PANTHER" id="PTHR30401:SF0">
    <property type="entry name" value="TRNA 2-SELENOURIDINE SYNTHASE"/>
    <property type="match status" value="1"/>
</dbReference>
<dbReference type="EMBL" id="VOXD01000023">
    <property type="protein sequence ID" value="TXF88383.1"/>
    <property type="molecule type" value="Genomic_DNA"/>
</dbReference>
<protein>
    <submittedName>
        <fullName evidence="3">tRNA 2-selenouridine(34) synthase MnmH</fullName>
    </submittedName>
</protein>
<dbReference type="OrthoDB" id="9808735at2"/>
<organism evidence="3 4">
    <name type="scientific">Neolewinella aurantiaca</name>
    <dbReference type="NCBI Taxonomy" id="2602767"/>
    <lineage>
        <taxon>Bacteria</taxon>
        <taxon>Pseudomonadati</taxon>
        <taxon>Bacteroidota</taxon>
        <taxon>Saprospiria</taxon>
        <taxon>Saprospirales</taxon>
        <taxon>Lewinellaceae</taxon>
        <taxon>Neolewinella</taxon>
    </lineage>
</organism>
<dbReference type="Gene3D" id="3.40.250.10">
    <property type="entry name" value="Rhodanese-like domain"/>
    <property type="match status" value="1"/>
</dbReference>
<keyword evidence="1" id="KW-0711">Selenium</keyword>
<dbReference type="PROSITE" id="PS50206">
    <property type="entry name" value="RHODANESE_3"/>
    <property type="match status" value="1"/>
</dbReference>
<reference evidence="3 4" key="1">
    <citation type="submission" date="2019-08" db="EMBL/GenBank/DDBJ databases">
        <title>Lewinella sp. strain SSH13 Genome sequencing and assembly.</title>
        <authorList>
            <person name="Kim I."/>
        </authorList>
    </citation>
    <scope>NUCLEOTIDE SEQUENCE [LARGE SCALE GENOMIC DNA]</scope>
    <source>
        <strain evidence="3 4">SSH13</strain>
    </source>
</reference>
<dbReference type="SMART" id="SM00450">
    <property type="entry name" value="RHOD"/>
    <property type="match status" value="1"/>
</dbReference>
<accession>A0A5C7FBV5</accession>
<dbReference type="Proteomes" id="UP000321907">
    <property type="component" value="Unassembled WGS sequence"/>
</dbReference>
<dbReference type="NCBIfam" id="NF008750">
    <property type="entry name" value="PRK11784.1-2"/>
    <property type="match status" value="1"/>
</dbReference>